<gene>
    <name evidence="1" type="ORF">S03H2_27888</name>
</gene>
<protein>
    <submittedName>
        <fullName evidence="1">Uncharacterized protein</fullName>
    </submittedName>
</protein>
<reference evidence="1" key="1">
    <citation type="journal article" date="2014" name="Front. Microbiol.">
        <title>High frequency of phylogenetically diverse reductive dehalogenase-homologous genes in deep subseafloor sedimentary metagenomes.</title>
        <authorList>
            <person name="Kawai M."/>
            <person name="Futagami T."/>
            <person name="Toyoda A."/>
            <person name="Takaki Y."/>
            <person name="Nishi S."/>
            <person name="Hori S."/>
            <person name="Arai W."/>
            <person name="Tsubouchi T."/>
            <person name="Morono Y."/>
            <person name="Uchiyama I."/>
            <person name="Ito T."/>
            <person name="Fujiyama A."/>
            <person name="Inagaki F."/>
            <person name="Takami H."/>
        </authorList>
    </citation>
    <scope>NUCLEOTIDE SEQUENCE</scope>
    <source>
        <strain evidence="1">Expedition CK06-06</strain>
    </source>
</reference>
<comment type="caution">
    <text evidence="1">The sequence shown here is derived from an EMBL/GenBank/DDBJ whole genome shotgun (WGS) entry which is preliminary data.</text>
</comment>
<feature type="non-terminal residue" evidence="1">
    <location>
        <position position="1"/>
    </location>
</feature>
<proteinExistence type="predicted"/>
<name>X1HFK8_9ZZZZ</name>
<accession>X1HFK8</accession>
<dbReference type="EMBL" id="BARU01016791">
    <property type="protein sequence ID" value="GAH52614.1"/>
    <property type="molecule type" value="Genomic_DNA"/>
</dbReference>
<dbReference type="AlphaFoldDB" id="X1HFK8"/>
<organism evidence="1">
    <name type="scientific">marine sediment metagenome</name>
    <dbReference type="NCBI Taxonomy" id="412755"/>
    <lineage>
        <taxon>unclassified sequences</taxon>
        <taxon>metagenomes</taxon>
        <taxon>ecological metagenomes</taxon>
    </lineage>
</organism>
<evidence type="ECO:0000313" key="1">
    <source>
        <dbReference type="EMBL" id="GAH52614.1"/>
    </source>
</evidence>
<sequence length="140" mass="16576">SNTGTCQSHKKCFSEFNRVLKREGDLFIQCPDYTSFFEGHYRIPMLPLMNKSLFKIYLRVLNRPTKGLDTINYTTRKMVFNYLDNNYIIYDIPLNRIKIRIYNKIGINSEILARAYLTYSQIKNIFTRENSVNLVAIKND</sequence>